<evidence type="ECO:0000313" key="5">
    <source>
        <dbReference type="Proteomes" id="UP000800235"/>
    </source>
</evidence>
<dbReference type="Proteomes" id="UP000800235">
    <property type="component" value="Unassembled WGS sequence"/>
</dbReference>
<dbReference type="Pfam" id="PF03435">
    <property type="entry name" value="Sacchrp_dh_NADP"/>
    <property type="match status" value="1"/>
</dbReference>
<dbReference type="Gene3D" id="3.40.50.720">
    <property type="entry name" value="NAD(P)-binding Rossmann-like Domain"/>
    <property type="match status" value="1"/>
</dbReference>
<evidence type="ECO:0000256" key="2">
    <source>
        <dbReference type="SAM" id="Phobius"/>
    </source>
</evidence>
<dbReference type="AlphaFoldDB" id="A0A9P4P053"/>
<keyword evidence="5" id="KW-1185">Reference proteome</keyword>
<dbReference type="InterPro" id="IPR051276">
    <property type="entry name" value="Saccharopine_DH-like_oxidrdct"/>
</dbReference>
<name>A0A9P4P053_9PEZI</name>
<dbReference type="EMBL" id="MU007016">
    <property type="protein sequence ID" value="KAF2434433.1"/>
    <property type="molecule type" value="Genomic_DNA"/>
</dbReference>
<evidence type="ECO:0000256" key="1">
    <source>
        <dbReference type="ARBA" id="ARBA00038048"/>
    </source>
</evidence>
<dbReference type="PANTHER" id="PTHR12286:SF5">
    <property type="entry name" value="SACCHAROPINE DEHYDROGENASE-LIKE OXIDOREDUCTASE"/>
    <property type="match status" value="1"/>
</dbReference>
<dbReference type="GO" id="GO:0009247">
    <property type="term" value="P:glycolipid biosynthetic process"/>
    <property type="evidence" value="ECO:0007669"/>
    <property type="project" value="TreeGrafter"/>
</dbReference>
<keyword evidence="2" id="KW-0472">Membrane</keyword>
<proteinExistence type="inferred from homology"/>
<dbReference type="SUPFAM" id="SSF51735">
    <property type="entry name" value="NAD(P)-binding Rossmann-fold domains"/>
    <property type="match status" value="1"/>
</dbReference>
<gene>
    <name evidence="4" type="ORF">EJ08DRAFT_627295</name>
</gene>
<dbReference type="GO" id="GO:0005811">
    <property type="term" value="C:lipid droplet"/>
    <property type="evidence" value="ECO:0007669"/>
    <property type="project" value="TreeGrafter"/>
</dbReference>
<dbReference type="PANTHER" id="PTHR12286">
    <property type="entry name" value="SACCHAROPINE DEHYDROGENASE-LIKE OXIDOREDUCTASE"/>
    <property type="match status" value="1"/>
</dbReference>
<keyword evidence="2" id="KW-0812">Transmembrane</keyword>
<evidence type="ECO:0000313" key="4">
    <source>
        <dbReference type="EMBL" id="KAF2434433.1"/>
    </source>
</evidence>
<comment type="similarity">
    <text evidence="1">Belongs to the saccharopine dehydrogenase family.</text>
</comment>
<dbReference type="GO" id="GO:0005739">
    <property type="term" value="C:mitochondrion"/>
    <property type="evidence" value="ECO:0007669"/>
    <property type="project" value="TreeGrafter"/>
</dbReference>
<organism evidence="4 5">
    <name type="scientific">Tothia fuscella</name>
    <dbReference type="NCBI Taxonomy" id="1048955"/>
    <lineage>
        <taxon>Eukaryota</taxon>
        <taxon>Fungi</taxon>
        <taxon>Dikarya</taxon>
        <taxon>Ascomycota</taxon>
        <taxon>Pezizomycotina</taxon>
        <taxon>Dothideomycetes</taxon>
        <taxon>Pleosporomycetidae</taxon>
        <taxon>Venturiales</taxon>
        <taxon>Cylindrosympodiaceae</taxon>
        <taxon>Tothia</taxon>
    </lineage>
</organism>
<dbReference type="GO" id="GO:0005886">
    <property type="term" value="C:plasma membrane"/>
    <property type="evidence" value="ECO:0007669"/>
    <property type="project" value="TreeGrafter"/>
</dbReference>
<reference evidence="4" key="1">
    <citation type="journal article" date="2020" name="Stud. Mycol.">
        <title>101 Dothideomycetes genomes: a test case for predicting lifestyles and emergence of pathogens.</title>
        <authorList>
            <person name="Haridas S."/>
            <person name="Albert R."/>
            <person name="Binder M."/>
            <person name="Bloem J."/>
            <person name="Labutti K."/>
            <person name="Salamov A."/>
            <person name="Andreopoulos B."/>
            <person name="Baker S."/>
            <person name="Barry K."/>
            <person name="Bills G."/>
            <person name="Bluhm B."/>
            <person name="Cannon C."/>
            <person name="Castanera R."/>
            <person name="Culley D."/>
            <person name="Daum C."/>
            <person name="Ezra D."/>
            <person name="Gonzalez J."/>
            <person name="Henrissat B."/>
            <person name="Kuo A."/>
            <person name="Liang C."/>
            <person name="Lipzen A."/>
            <person name="Lutzoni F."/>
            <person name="Magnuson J."/>
            <person name="Mondo S."/>
            <person name="Nolan M."/>
            <person name="Ohm R."/>
            <person name="Pangilinan J."/>
            <person name="Park H.-J."/>
            <person name="Ramirez L."/>
            <person name="Alfaro M."/>
            <person name="Sun H."/>
            <person name="Tritt A."/>
            <person name="Yoshinaga Y."/>
            <person name="Zwiers L.-H."/>
            <person name="Turgeon B."/>
            <person name="Goodwin S."/>
            <person name="Spatafora J."/>
            <person name="Crous P."/>
            <person name="Grigoriev I."/>
        </authorList>
    </citation>
    <scope>NUCLEOTIDE SEQUENCE</scope>
    <source>
        <strain evidence="4">CBS 130266</strain>
    </source>
</reference>
<sequence length="412" mass="45239">MASDRKYELVLLGATGYTGNLTAEYIQEHVATDLKWAIAGRNGKKLAEIAAELKVLNPDRIQPEIEVVELKSDELHALARKTKVLITTVGPYWKYGTPVVEACANSATHYLDVTGEAPWTYDMLQRYHETAKKNGVVMLPQCGIDSVPADLLAYLAVREIRANLNVGVTTCVNTMQKISSGGVSGGTATTAITLIEAYPLKFLAKSMKPFALSSVPPPKAQVTESFFTKLLGYRQIPDLGILTDSPQSGSDIPIVNRSWSLFSGGDFYGPRFTFSEWLRVNTRIMGSIVHYITTLSLLLLFIKPFRWYLKRLVYQPGQGPTKEAAANNVLSYKAIATADHDSKKRSVATFHYNGGGYYMTGILVAEAAMLILRGGDNLGKRLGGMITPASLEMEYVERLRKAGIKIESGMLD</sequence>
<accession>A0A9P4P053</accession>
<feature type="transmembrane region" description="Helical" evidence="2">
    <location>
        <begin position="284"/>
        <end position="302"/>
    </location>
</feature>
<dbReference type="OrthoDB" id="10268090at2759"/>
<protein>
    <recommendedName>
        <fullName evidence="3">Saccharopine dehydrogenase NADP binding domain-containing protein</fullName>
    </recommendedName>
</protein>
<keyword evidence="2" id="KW-1133">Transmembrane helix</keyword>
<comment type="caution">
    <text evidence="4">The sequence shown here is derived from an EMBL/GenBank/DDBJ whole genome shotgun (WGS) entry which is preliminary data.</text>
</comment>
<dbReference type="InterPro" id="IPR036291">
    <property type="entry name" value="NAD(P)-bd_dom_sf"/>
</dbReference>
<evidence type="ECO:0000259" key="3">
    <source>
        <dbReference type="Pfam" id="PF03435"/>
    </source>
</evidence>
<feature type="domain" description="Saccharopine dehydrogenase NADP binding" evidence="3">
    <location>
        <begin position="10"/>
        <end position="138"/>
    </location>
</feature>
<dbReference type="InterPro" id="IPR005097">
    <property type="entry name" value="Sacchrp_dh_NADP-bd"/>
</dbReference>